<keyword evidence="3" id="KW-1185">Reference proteome</keyword>
<keyword evidence="1" id="KW-0812">Transmembrane</keyword>
<gene>
    <name evidence="2" type="ORF">ACFQE6_33870</name>
</gene>
<dbReference type="Proteomes" id="UP001596383">
    <property type="component" value="Unassembled WGS sequence"/>
</dbReference>
<name>A0ABD5T3G1_9EURY</name>
<dbReference type="AlphaFoldDB" id="A0ABD5T3G1"/>
<accession>A0ABD5T3G1</accession>
<keyword evidence="1" id="KW-0472">Membrane</keyword>
<protein>
    <submittedName>
        <fullName evidence="2">Uncharacterized protein</fullName>
    </submittedName>
</protein>
<evidence type="ECO:0000313" key="3">
    <source>
        <dbReference type="Proteomes" id="UP001596383"/>
    </source>
</evidence>
<feature type="transmembrane region" description="Helical" evidence="1">
    <location>
        <begin position="12"/>
        <end position="37"/>
    </location>
</feature>
<dbReference type="EMBL" id="JBHSWV010000834">
    <property type="protein sequence ID" value="MFC6769855.1"/>
    <property type="molecule type" value="Genomic_DNA"/>
</dbReference>
<evidence type="ECO:0000256" key="1">
    <source>
        <dbReference type="SAM" id="Phobius"/>
    </source>
</evidence>
<reference evidence="2 3" key="1">
    <citation type="journal article" date="2019" name="Int. J. Syst. Evol. Microbiol.">
        <title>The Global Catalogue of Microorganisms (GCM) 10K type strain sequencing project: providing services to taxonomists for standard genome sequencing and annotation.</title>
        <authorList>
            <consortium name="The Broad Institute Genomics Platform"/>
            <consortium name="The Broad Institute Genome Sequencing Center for Infectious Disease"/>
            <person name="Wu L."/>
            <person name="Ma J."/>
        </authorList>
    </citation>
    <scope>NUCLEOTIDE SEQUENCE [LARGE SCALE GENOMIC DNA]</scope>
    <source>
        <strain evidence="2 3">LMG 29247</strain>
    </source>
</reference>
<sequence length="46" mass="5111">MYLVGVGISAYAFWYFASLGDYLYAGPFALVVVFSIVRLRVLTVDS</sequence>
<proteinExistence type="predicted"/>
<keyword evidence="1" id="KW-1133">Transmembrane helix</keyword>
<comment type="caution">
    <text evidence="2">The sequence shown here is derived from an EMBL/GenBank/DDBJ whole genome shotgun (WGS) entry which is preliminary data.</text>
</comment>
<dbReference type="RefSeq" id="WP_273742455.1">
    <property type="nucleotide sequence ID" value="NZ_JAQIVI010000834.1"/>
</dbReference>
<organism evidence="2 3">
    <name type="scientific">Natrinema soli</name>
    <dbReference type="NCBI Taxonomy" id="1930624"/>
    <lineage>
        <taxon>Archaea</taxon>
        <taxon>Methanobacteriati</taxon>
        <taxon>Methanobacteriota</taxon>
        <taxon>Stenosarchaea group</taxon>
        <taxon>Halobacteria</taxon>
        <taxon>Halobacteriales</taxon>
        <taxon>Natrialbaceae</taxon>
        <taxon>Natrinema</taxon>
    </lineage>
</organism>
<evidence type="ECO:0000313" key="2">
    <source>
        <dbReference type="EMBL" id="MFC6769855.1"/>
    </source>
</evidence>